<sequence>MEAHVLLIIGILLLVISVVLFFIKYKVYKNGIRVLGKVIDIKECNEAILDEFNQATFITLYRPVIEFTTLDGEKITFVHNDIKGEKALAIGDKIKIVYNRKKTKDFYVDEKMEFFRLPIILVVLAILFFAFALTLYLL</sequence>
<evidence type="ECO:0008006" key="4">
    <source>
        <dbReference type="Google" id="ProtNLM"/>
    </source>
</evidence>
<feature type="transmembrane region" description="Helical" evidence="1">
    <location>
        <begin position="6"/>
        <end position="23"/>
    </location>
</feature>
<organism evidence="2 3">
    <name type="scientific">Eubacterium multiforme</name>
    <dbReference type="NCBI Taxonomy" id="83339"/>
    <lineage>
        <taxon>Bacteria</taxon>
        <taxon>Bacillati</taxon>
        <taxon>Bacillota</taxon>
        <taxon>Clostridia</taxon>
        <taxon>Eubacteriales</taxon>
        <taxon>Eubacteriaceae</taxon>
        <taxon>Eubacterium</taxon>
    </lineage>
</organism>
<protein>
    <recommendedName>
        <fullName evidence="4">DUF3592 domain-containing protein</fullName>
    </recommendedName>
</protein>
<keyword evidence="1" id="KW-0812">Transmembrane</keyword>
<feature type="transmembrane region" description="Helical" evidence="1">
    <location>
        <begin position="114"/>
        <end position="137"/>
    </location>
</feature>
<dbReference type="RefSeq" id="WP_307481753.1">
    <property type="nucleotide sequence ID" value="NZ_JAUSUF010000001.1"/>
</dbReference>
<proteinExistence type="predicted"/>
<name>A0ABT9UPF3_9FIRM</name>
<gene>
    <name evidence="2" type="ORF">J2S18_000074</name>
</gene>
<keyword evidence="3" id="KW-1185">Reference proteome</keyword>
<dbReference type="Proteomes" id="UP001228504">
    <property type="component" value="Unassembled WGS sequence"/>
</dbReference>
<comment type="caution">
    <text evidence="2">The sequence shown here is derived from an EMBL/GenBank/DDBJ whole genome shotgun (WGS) entry which is preliminary data.</text>
</comment>
<accession>A0ABT9UPF3</accession>
<keyword evidence="1" id="KW-1133">Transmembrane helix</keyword>
<dbReference type="EMBL" id="JAUSUF010000001">
    <property type="protein sequence ID" value="MDQ0148157.1"/>
    <property type="molecule type" value="Genomic_DNA"/>
</dbReference>
<evidence type="ECO:0000256" key="1">
    <source>
        <dbReference type="SAM" id="Phobius"/>
    </source>
</evidence>
<evidence type="ECO:0000313" key="3">
    <source>
        <dbReference type="Proteomes" id="UP001228504"/>
    </source>
</evidence>
<keyword evidence="1" id="KW-0472">Membrane</keyword>
<reference evidence="2 3" key="1">
    <citation type="submission" date="2023-07" db="EMBL/GenBank/DDBJ databases">
        <title>Genomic Encyclopedia of Type Strains, Phase IV (KMG-IV): sequencing the most valuable type-strain genomes for metagenomic binning, comparative biology and taxonomic classification.</title>
        <authorList>
            <person name="Goeker M."/>
        </authorList>
    </citation>
    <scope>NUCLEOTIDE SEQUENCE [LARGE SCALE GENOMIC DNA]</scope>
    <source>
        <strain evidence="2 3">DSM 20694</strain>
    </source>
</reference>
<evidence type="ECO:0000313" key="2">
    <source>
        <dbReference type="EMBL" id="MDQ0148157.1"/>
    </source>
</evidence>